<gene>
    <name evidence="9" type="primary">Acey_s0637.g947</name>
    <name evidence="9" type="ORF">Y032_0637g947</name>
</gene>
<dbReference type="GO" id="GO:0030214">
    <property type="term" value="P:hyaluronan catabolic process"/>
    <property type="evidence" value="ECO:0007669"/>
    <property type="project" value="TreeGrafter"/>
</dbReference>
<dbReference type="EMBL" id="JARK01000237">
    <property type="protein sequence ID" value="EYC39882.1"/>
    <property type="molecule type" value="Genomic_DNA"/>
</dbReference>
<feature type="disulfide bond" evidence="5">
    <location>
        <begin position="377"/>
        <end position="388"/>
    </location>
</feature>
<evidence type="ECO:0000313" key="10">
    <source>
        <dbReference type="Proteomes" id="UP000024635"/>
    </source>
</evidence>
<feature type="domain" description="EGF-like" evidence="8">
    <location>
        <begin position="378"/>
        <end position="420"/>
    </location>
</feature>
<comment type="catalytic activity">
    <reaction evidence="7">
        <text>Random hydrolysis of (1-&gt;4)-linkages between N-acetyl-beta-D-glucosamine and D-glucuronate residues in hyaluronate.</text>
        <dbReference type="EC" id="3.2.1.35"/>
    </reaction>
</comment>
<proteinExistence type="inferred from homology"/>
<evidence type="ECO:0000313" key="9">
    <source>
        <dbReference type="EMBL" id="EYC39882.1"/>
    </source>
</evidence>
<keyword evidence="7" id="KW-0378">Hydrolase</keyword>
<evidence type="ECO:0000256" key="2">
    <source>
        <dbReference type="ARBA" id="ARBA00023157"/>
    </source>
</evidence>
<dbReference type="PROSITE" id="PS00022">
    <property type="entry name" value="EGF_1"/>
    <property type="match status" value="1"/>
</dbReference>
<evidence type="ECO:0000256" key="6">
    <source>
        <dbReference type="PROSITE-ProRule" id="PRU00076"/>
    </source>
</evidence>
<organism evidence="9 10">
    <name type="scientific">Ancylostoma ceylanicum</name>
    <dbReference type="NCBI Taxonomy" id="53326"/>
    <lineage>
        <taxon>Eukaryota</taxon>
        <taxon>Metazoa</taxon>
        <taxon>Ecdysozoa</taxon>
        <taxon>Nematoda</taxon>
        <taxon>Chromadorea</taxon>
        <taxon>Rhabditida</taxon>
        <taxon>Rhabditina</taxon>
        <taxon>Rhabditomorpha</taxon>
        <taxon>Strongyloidea</taxon>
        <taxon>Ancylostomatidae</taxon>
        <taxon>Ancylostomatinae</taxon>
        <taxon>Ancylostoma</taxon>
    </lineage>
</organism>
<protein>
    <recommendedName>
        <fullName evidence="7">Hyaluronidase</fullName>
        <ecNumber evidence="7">3.2.1.35</ecNumber>
    </recommendedName>
</protein>
<sequence>MFLFGQNTYSDQVSLKALTSTNSLQHLPEKSIMRFRELLVLTVALPNLLTAFEAYWNFPSGACKSNYAIDFKNYRIETNENLNFYGKKVVIFYEFIFGRYPYYKDYNESQPINGGTPQNCSLKEHLDIAKQNITDKIPDDNFDGLAIIDLEEWRPLFDQNFWGKKQVFRNQSIAIAKANNPNIQDEKQLEKIAEKDFNDAARKFFVDTIQLARSERKQAKWGFYGFPYCNYDAGKNGEYECSKKYQEWNDKMMFIFNESTALYPSIYLGFSAPSDQRFRYVQAILKEARRIANKFTPPLPIYAYTKIEYDPLKEIDKFYDEQDLCSTIKQPADLGIDGIIIWSSSANMLARCQHIQSNMNGGIGSKVKATIEQHESCRKSRCNDRGKCVLPKNSTCPDFVINTNEYKCECDDSYVGDDCSLQTTTP</sequence>
<feature type="disulfide bond" evidence="5">
    <location>
        <begin position="63"/>
        <end position="352"/>
    </location>
</feature>
<feature type="disulfide bond" evidence="5">
    <location>
        <begin position="229"/>
        <end position="241"/>
    </location>
</feature>
<dbReference type="Gene3D" id="3.20.20.70">
    <property type="entry name" value="Aldolase class I"/>
    <property type="match status" value="1"/>
</dbReference>
<name>A0A016WKT0_9BILA</name>
<dbReference type="AlphaFoldDB" id="A0A016WKT0"/>
<evidence type="ECO:0000256" key="7">
    <source>
        <dbReference type="RuleBase" id="RU610713"/>
    </source>
</evidence>
<dbReference type="InterPro" id="IPR000742">
    <property type="entry name" value="EGF"/>
</dbReference>
<dbReference type="Proteomes" id="UP000024635">
    <property type="component" value="Unassembled WGS sequence"/>
</dbReference>
<comment type="caution">
    <text evidence="9">The sequence shown here is derived from an EMBL/GenBank/DDBJ whole genome shotgun (WGS) entry which is preliminary data.</text>
</comment>
<keyword evidence="7" id="KW-0326">Glycosidase</keyword>
<dbReference type="PROSITE" id="PS50026">
    <property type="entry name" value="EGF_3"/>
    <property type="match status" value="1"/>
</dbReference>
<dbReference type="InterPro" id="IPR017853">
    <property type="entry name" value="GH"/>
</dbReference>
<dbReference type="InterPro" id="IPR018155">
    <property type="entry name" value="Hyaluronidase"/>
</dbReference>
<dbReference type="PRINTS" id="PR00846">
    <property type="entry name" value="GLHYDRLASE56"/>
</dbReference>
<feature type="disulfide bond" evidence="6">
    <location>
        <begin position="410"/>
        <end position="419"/>
    </location>
</feature>
<keyword evidence="6" id="KW-0245">EGF-like domain</keyword>
<dbReference type="PANTHER" id="PTHR11769">
    <property type="entry name" value="HYALURONIDASE"/>
    <property type="match status" value="1"/>
</dbReference>
<keyword evidence="2 5" id="KW-1015">Disulfide bond</keyword>
<comment type="similarity">
    <text evidence="1 3 7">Belongs to the glycosyl hydrolase 56 family.</text>
</comment>
<evidence type="ECO:0000256" key="3">
    <source>
        <dbReference type="PIRNR" id="PIRNR038193"/>
    </source>
</evidence>
<dbReference type="InterPro" id="IPR013785">
    <property type="entry name" value="Aldolase_TIM"/>
</dbReference>
<dbReference type="EC" id="3.2.1.35" evidence="7"/>
<dbReference type="Pfam" id="PF01630">
    <property type="entry name" value="Glyco_hydro_56"/>
    <property type="match status" value="1"/>
</dbReference>
<evidence type="ECO:0000256" key="1">
    <source>
        <dbReference type="ARBA" id="ARBA00008871"/>
    </source>
</evidence>
<dbReference type="PANTHER" id="PTHR11769:SF35">
    <property type="entry name" value="HYALURONIDASE"/>
    <property type="match status" value="1"/>
</dbReference>
<comment type="caution">
    <text evidence="6">Lacks conserved residue(s) required for the propagation of feature annotation.</text>
</comment>
<dbReference type="GO" id="GO:0004415">
    <property type="term" value="F:hyalurononglucosaminidase activity"/>
    <property type="evidence" value="ECO:0007669"/>
    <property type="project" value="UniProtKB-UniRule"/>
</dbReference>
<dbReference type="SUPFAM" id="SSF51445">
    <property type="entry name" value="(Trans)glycosidases"/>
    <property type="match status" value="1"/>
</dbReference>
<evidence type="ECO:0000259" key="8">
    <source>
        <dbReference type="PROSITE" id="PS50026"/>
    </source>
</evidence>
<keyword evidence="10" id="KW-1185">Reference proteome</keyword>
<accession>A0A016WKT0</accession>
<dbReference type="GO" id="GO:0005975">
    <property type="term" value="P:carbohydrate metabolic process"/>
    <property type="evidence" value="ECO:0007669"/>
    <property type="project" value="UniProtKB-UniRule"/>
</dbReference>
<reference evidence="10" key="1">
    <citation type="journal article" date="2015" name="Nat. Genet.">
        <title>The genome and transcriptome of the zoonotic hookworm Ancylostoma ceylanicum identify infection-specific gene families.</title>
        <authorList>
            <person name="Schwarz E.M."/>
            <person name="Hu Y."/>
            <person name="Antoshechkin I."/>
            <person name="Miller M.M."/>
            <person name="Sternberg P.W."/>
            <person name="Aroian R.V."/>
        </authorList>
    </citation>
    <scope>NUCLEOTIDE SEQUENCE</scope>
    <source>
        <strain evidence="10">HY135</strain>
    </source>
</reference>
<dbReference type="PIRSF" id="PIRSF038193">
    <property type="entry name" value="Hyaluronidase"/>
    <property type="match status" value="1"/>
</dbReference>
<dbReference type="OrthoDB" id="5796153at2759"/>
<dbReference type="STRING" id="53326.A0A016WKT0"/>
<evidence type="ECO:0000256" key="4">
    <source>
        <dbReference type="PIRSR" id="PIRSR038193-1"/>
    </source>
</evidence>
<feature type="active site" description="Proton donor" evidence="4">
    <location>
        <position position="151"/>
    </location>
</feature>
<evidence type="ECO:0000256" key="5">
    <source>
        <dbReference type="PIRSR" id="PIRSR038193-3"/>
    </source>
</evidence>